<evidence type="ECO:0008006" key="3">
    <source>
        <dbReference type="Google" id="ProtNLM"/>
    </source>
</evidence>
<evidence type="ECO:0000313" key="1">
    <source>
        <dbReference type="EMBL" id="GLJ66375.1"/>
    </source>
</evidence>
<accession>A0ABQ5SRT9</accession>
<protein>
    <recommendedName>
        <fullName evidence="3">PIN domain-containing protein</fullName>
    </recommendedName>
</protein>
<comment type="caution">
    <text evidence="1">The sequence shown here is derived from an EMBL/GenBank/DDBJ whole genome shotgun (WGS) entry which is preliminary data.</text>
</comment>
<gene>
    <name evidence="1" type="ORF">GCM10017579_04110</name>
</gene>
<organism evidence="1 2">
    <name type="scientific">Nocardioides luteus</name>
    <dbReference type="NCBI Taxonomy" id="1844"/>
    <lineage>
        <taxon>Bacteria</taxon>
        <taxon>Bacillati</taxon>
        <taxon>Actinomycetota</taxon>
        <taxon>Actinomycetes</taxon>
        <taxon>Propionibacteriales</taxon>
        <taxon>Nocardioidaceae</taxon>
        <taxon>Nocardioides</taxon>
    </lineage>
</organism>
<sequence>MLEYASNAAYTVTTDRDLHKRGVKSRNRDRVWTELTELSLVRTDLTTGKASVALEIAVKDVDFPTKDARVTALSVNPEWSAPRDDS</sequence>
<dbReference type="Proteomes" id="UP001142292">
    <property type="component" value="Unassembled WGS sequence"/>
</dbReference>
<keyword evidence="2" id="KW-1185">Reference proteome</keyword>
<reference evidence="1" key="1">
    <citation type="journal article" date="2014" name="Int. J. Syst. Evol. Microbiol.">
        <title>Complete genome of a new Firmicutes species belonging to the dominant human colonic microbiota ('Ruminococcus bicirculans') reveals two chromosomes and a selective capacity to utilize plant glucans.</title>
        <authorList>
            <consortium name="NISC Comparative Sequencing Program"/>
            <person name="Wegmann U."/>
            <person name="Louis P."/>
            <person name="Goesmann A."/>
            <person name="Henrissat B."/>
            <person name="Duncan S.H."/>
            <person name="Flint H.J."/>
        </authorList>
    </citation>
    <scope>NUCLEOTIDE SEQUENCE</scope>
    <source>
        <strain evidence="1">VKM Ac-1246</strain>
    </source>
</reference>
<dbReference type="RefSeq" id="WP_189119176.1">
    <property type="nucleotide sequence ID" value="NZ_BMRK01000011.1"/>
</dbReference>
<reference evidence="1" key="2">
    <citation type="submission" date="2023-01" db="EMBL/GenBank/DDBJ databases">
        <authorList>
            <person name="Sun Q."/>
            <person name="Evtushenko L."/>
        </authorList>
    </citation>
    <scope>NUCLEOTIDE SEQUENCE</scope>
    <source>
        <strain evidence="1">VKM Ac-1246</strain>
    </source>
</reference>
<name>A0ABQ5SRT9_9ACTN</name>
<proteinExistence type="predicted"/>
<evidence type="ECO:0000313" key="2">
    <source>
        <dbReference type="Proteomes" id="UP001142292"/>
    </source>
</evidence>
<dbReference type="EMBL" id="BSEL01000001">
    <property type="protein sequence ID" value="GLJ66375.1"/>
    <property type="molecule type" value="Genomic_DNA"/>
</dbReference>